<feature type="compositionally biased region" description="Polar residues" evidence="7">
    <location>
        <begin position="129"/>
        <end position="141"/>
    </location>
</feature>
<dbReference type="Pfam" id="PF00096">
    <property type="entry name" value="zf-C2H2"/>
    <property type="match status" value="3"/>
</dbReference>
<dbReference type="EMBL" id="BAAFSV010000002">
    <property type="protein sequence ID" value="GAB1315014.1"/>
    <property type="molecule type" value="Genomic_DNA"/>
</dbReference>
<evidence type="ECO:0000313" key="10">
    <source>
        <dbReference type="Proteomes" id="UP001628179"/>
    </source>
</evidence>
<feature type="region of interest" description="Disordered" evidence="7">
    <location>
        <begin position="1"/>
        <end position="24"/>
    </location>
</feature>
<accession>A0ABQ0GBG1</accession>
<proteinExistence type="predicted"/>
<sequence>MALGLQPPPPENWERWPQHHPTSADYSMMGPGMVPYEPRPGTTAPLQRSTLAPHFVAGPAFNLNPMTPATSPGTYHGPVSYGGYVPYGPSPTLDAPFKSQHCLERAQPTFMHTEPGFQRHKDGWRSAERSPSPSIKSETQMSTSANSTTSDSSATSTASKNIIPNVRVNGAPVHEFHTPVDKLMRTIQAIMAEDDSTDKTEPPQRSHAREVKAKRRRFCCDIPGCSKTFAQKNNLDTHRRAHTGECPYVCNYCGERFTQGVNLKSHIFRHTGEKPYECTQCGKAFPQKGNLTQHMKTHDRTESWVCKLDGCNKTFTTRGNLKPHQNKFHQHTIDAFFAKFATITDASSLSEEDKEMAKYLRDLYPYANMGIKGRGKGRKVKLLVLPGPKPQQQQQQQQQKQQQQQQQQQEPAVNPASNSAVHPPYAMPLPHGLPHVQLHTPQPTHHAQPFHGLSNPAAYSITRPNLLGVGPRGAQLGYGMMGSDDGGVANSSGQVSAPGLHLYEDQGRDLTFSDRMY</sequence>
<feature type="compositionally biased region" description="Low complexity" evidence="7">
    <location>
        <begin position="391"/>
        <end position="409"/>
    </location>
</feature>
<keyword evidence="4" id="KW-0862">Zinc</keyword>
<dbReference type="Gene3D" id="3.30.160.60">
    <property type="entry name" value="Classic Zinc Finger"/>
    <property type="match status" value="4"/>
</dbReference>
<protein>
    <recommendedName>
        <fullName evidence="5">C2H2 type master regulator of conidiophore development brlA</fullName>
    </recommendedName>
</protein>
<evidence type="ECO:0000256" key="6">
    <source>
        <dbReference type="PROSITE-ProRule" id="PRU00042"/>
    </source>
</evidence>
<dbReference type="PANTHER" id="PTHR14003:SF19">
    <property type="entry name" value="YY2 TRANSCRIPTION FACTOR"/>
    <property type="match status" value="1"/>
</dbReference>
<evidence type="ECO:0000259" key="8">
    <source>
        <dbReference type="PROSITE" id="PS50157"/>
    </source>
</evidence>
<feature type="domain" description="C2H2-type" evidence="8">
    <location>
        <begin position="248"/>
        <end position="275"/>
    </location>
</feature>
<organism evidence="9 10">
    <name type="scientific">Madurella fahalii</name>
    <dbReference type="NCBI Taxonomy" id="1157608"/>
    <lineage>
        <taxon>Eukaryota</taxon>
        <taxon>Fungi</taxon>
        <taxon>Dikarya</taxon>
        <taxon>Ascomycota</taxon>
        <taxon>Pezizomycotina</taxon>
        <taxon>Sordariomycetes</taxon>
        <taxon>Sordariomycetidae</taxon>
        <taxon>Sordariales</taxon>
        <taxon>Sordariales incertae sedis</taxon>
        <taxon>Madurella</taxon>
    </lineage>
</organism>
<feature type="compositionally biased region" description="Pro residues" evidence="7">
    <location>
        <begin position="1"/>
        <end position="11"/>
    </location>
</feature>
<keyword evidence="10" id="KW-1185">Reference proteome</keyword>
<evidence type="ECO:0000313" key="9">
    <source>
        <dbReference type="EMBL" id="GAB1315014.1"/>
    </source>
</evidence>
<evidence type="ECO:0000256" key="2">
    <source>
        <dbReference type="ARBA" id="ARBA00022737"/>
    </source>
</evidence>
<dbReference type="GO" id="GO:0003677">
    <property type="term" value="F:DNA binding"/>
    <property type="evidence" value="ECO:0007669"/>
    <property type="project" value="UniProtKB-KW"/>
</dbReference>
<feature type="compositionally biased region" description="Basic and acidic residues" evidence="7">
    <location>
        <begin position="117"/>
        <end position="128"/>
    </location>
</feature>
<feature type="domain" description="C2H2-type" evidence="8">
    <location>
        <begin position="304"/>
        <end position="329"/>
    </location>
</feature>
<name>A0ABQ0GBG1_9PEZI</name>
<gene>
    <name evidence="9" type="primary">AZF1</name>
    <name evidence="9" type="ORF">MFIFM68171_05224</name>
</gene>
<reference evidence="9 10" key="1">
    <citation type="submission" date="2024-09" db="EMBL/GenBank/DDBJ databases">
        <title>Itraconazole resistance in Madurella fahalii resulting from another homologue of gene encoding cytochrome P450 14-alpha sterol demethylase (CYP51).</title>
        <authorList>
            <person name="Yoshioka I."/>
            <person name="Fahal A.H."/>
            <person name="Kaneko S."/>
            <person name="Yaguchi T."/>
        </authorList>
    </citation>
    <scope>NUCLEOTIDE SEQUENCE [LARGE SCALE GENOMIC DNA]</scope>
    <source>
        <strain evidence="9 10">IFM 68171</strain>
    </source>
</reference>
<evidence type="ECO:0000256" key="4">
    <source>
        <dbReference type="ARBA" id="ARBA00022833"/>
    </source>
</evidence>
<feature type="domain" description="C2H2-type" evidence="8">
    <location>
        <begin position="276"/>
        <end position="303"/>
    </location>
</feature>
<dbReference type="PROSITE" id="PS00028">
    <property type="entry name" value="ZINC_FINGER_C2H2_1"/>
    <property type="match status" value="4"/>
</dbReference>
<comment type="caution">
    <text evidence="9">The sequence shown here is derived from an EMBL/GenBank/DDBJ whole genome shotgun (WGS) entry which is preliminary data.</text>
</comment>
<feature type="compositionally biased region" description="Low complexity" evidence="7">
    <location>
        <begin position="142"/>
        <end position="159"/>
    </location>
</feature>
<feature type="region of interest" description="Disordered" evidence="7">
    <location>
        <begin position="388"/>
        <end position="429"/>
    </location>
</feature>
<feature type="domain" description="C2H2-type" evidence="8">
    <location>
        <begin position="218"/>
        <end position="247"/>
    </location>
</feature>
<evidence type="ECO:0000256" key="3">
    <source>
        <dbReference type="ARBA" id="ARBA00022771"/>
    </source>
</evidence>
<dbReference type="InterPro" id="IPR013087">
    <property type="entry name" value="Znf_C2H2_type"/>
</dbReference>
<keyword evidence="2" id="KW-0677">Repeat</keyword>
<dbReference type="PROSITE" id="PS50157">
    <property type="entry name" value="ZINC_FINGER_C2H2_2"/>
    <property type="match status" value="4"/>
</dbReference>
<dbReference type="RefSeq" id="XP_070916745.1">
    <property type="nucleotide sequence ID" value="XM_071060644.1"/>
</dbReference>
<dbReference type="SUPFAM" id="SSF57667">
    <property type="entry name" value="beta-beta-alpha zinc fingers"/>
    <property type="match status" value="3"/>
</dbReference>
<evidence type="ECO:0000256" key="1">
    <source>
        <dbReference type="ARBA" id="ARBA00022723"/>
    </source>
</evidence>
<keyword evidence="3 6" id="KW-0863">Zinc-finger</keyword>
<keyword evidence="9" id="KW-0238">DNA-binding</keyword>
<feature type="region of interest" description="Disordered" evidence="7">
    <location>
        <begin position="113"/>
        <end position="160"/>
    </location>
</feature>
<dbReference type="InterPro" id="IPR036236">
    <property type="entry name" value="Znf_C2H2_sf"/>
</dbReference>
<evidence type="ECO:0000256" key="5">
    <source>
        <dbReference type="ARBA" id="ARBA00044085"/>
    </source>
</evidence>
<evidence type="ECO:0000256" key="7">
    <source>
        <dbReference type="SAM" id="MobiDB-lite"/>
    </source>
</evidence>
<dbReference type="Proteomes" id="UP001628179">
    <property type="component" value="Unassembled WGS sequence"/>
</dbReference>
<dbReference type="PANTHER" id="PTHR14003">
    <property type="entry name" value="TRANSCRIPTIONAL REPRESSOR PROTEIN YY"/>
    <property type="match status" value="1"/>
</dbReference>
<dbReference type="GeneID" id="98175967"/>
<keyword evidence="1" id="KW-0479">Metal-binding</keyword>
<dbReference type="SMART" id="SM00355">
    <property type="entry name" value="ZnF_C2H2"/>
    <property type="match status" value="4"/>
</dbReference>